<dbReference type="RefSeq" id="WP_145205162.1">
    <property type="nucleotide sequence ID" value="NZ_CP036267.1"/>
</dbReference>
<keyword evidence="3" id="KW-1185">Reference proteome</keyword>
<accession>A0A517QV80</accession>
<protein>
    <submittedName>
        <fullName evidence="2">Type I phosphodiesterase / nucleotide pyrophosphatase</fullName>
    </submittedName>
</protein>
<feature type="region of interest" description="Disordered" evidence="1">
    <location>
        <begin position="457"/>
        <end position="479"/>
    </location>
</feature>
<dbReference type="EMBL" id="CP036267">
    <property type="protein sequence ID" value="QDT35497.1"/>
    <property type="molecule type" value="Genomic_DNA"/>
</dbReference>
<dbReference type="OrthoDB" id="244470at2"/>
<dbReference type="Proteomes" id="UP000315724">
    <property type="component" value="Chromosome"/>
</dbReference>
<dbReference type="InterPro" id="IPR017850">
    <property type="entry name" value="Alkaline_phosphatase_core_sf"/>
</dbReference>
<evidence type="ECO:0000313" key="3">
    <source>
        <dbReference type="Proteomes" id="UP000315724"/>
    </source>
</evidence>
<reference evidence="2 3" key="1">
    <citation type="submission" date="2019-02" db="EMBL/GenBank/DDBJ databases">
        <title>Deep-cultivation of Planctomycetes and their phenomic and genomic characterization uncovers novel biology.</title>
        <authorList>
            <person name="Wiegand S."/>
            <person name="Jogler M."/>
            <person name="Boedeker C."/>
            <person name="Pinto D."/>
            <person name="Vollmers J."/>
            <person name="Rivas-Marin E."/>
            <person name="Kohn T."/>
            <person name="Peeters S.H."/>
            <person name="Heuer A."/>
            <person name="Rast P."/>
            <person name="Oberbeckmann S."/>
            <person name="Bunk B."/>
            <person name="Jeske O."/>
            <person name="Meyerdierks A."/>
            <person name="Storesund J.E."/>
            <person name="Kallscheuer N."/>
            <person name="Luecker S."/>
            <person name="Lage O.M."/>
            <person name="Pohl T."/>
            <person name="Merkel B.J."/>
            <person name="Hornburger P."/>
            <person name="Mueller R.-W."/>
            <person name="Bruemmer F."/>
            <person name="Labrenz M."/>
            <person name="Spormann A.M."/>
            <person name="Op den Camp H."/>
            <person name="Overmann J."/>
            <person name="Amann R."/>
            <person name="Jetten M.S.M."/>
            <person name="Mascher T."/>
            <person name="Medema M.H."/>
            <person name="Devos D.P."/>
            <person name="Kaster A.-K."/>
            <person name="Ovreas L."/>
            <person name="Rohde M."/>
            <person name="Galperin M.Y."/>
            <person name="Jogler C."/>
        </authorList>
    </citation>
    <scope>NUCLEOTIDE SEQUENCE [LARGE SCALE GENOMIC DNA]</scope>
    <source>
        <strain evidence="2 3">Mal48</strain>
    </source>
</reference>
<feature type="compositionally biased region" description="Polar residues" evidence="1">
    <location>
        <begin position="457"/>
        <end position="471"/>
    </location>
</feature>
<dbReference type="AlphaFoldDB" id="A0A517QV80"/>
<name>A0A517QV80_9PLAN</name>
<dbReference type="SUPFAM" id="SSF53649">
    <property type="entry name" value="Alkaline phosphatase-like"/>
    <property type="match status" value="1"/>
</dbReference>
<dbReference type="Gene3D" id="3.40.720.10">
    <property type="entry name" value="Alkaline Phosphatase, subunit A"/>
    <property type="match status" value="2"/>
</dbReference>
<evidence type="ECO:0000313" key="2">
    <source>
        <dbReference type="EMBL" id="QDT35497.1"/>
    </source>
</evidence>
<proteinExistence type="predicted"/>
<gene>
    <name evidence="2" type="ORF">Mal48_47740</name>
</gene>
<organism evidence="2 3">
    <name type="scientific">Thalassoglobus polymorphus</name>
    <dbReference type="NCBI Taxonomy" id="2527994"/>
    <lineage>
        <taxon>Bacteria</taxon>
        <taxon>Pseudomonadati</taxon>
        <taxon>Planctomycetota</taxon>
        <taxon>Planctomycetia</taxon>
        <taxon>Planctomycetales</taxon>
        <taxon>Planctomycetaceae</taxon>
        <taxon>Thalassoglobus</taxon>
    </lineage>
</organism>
<evidence type="ECO:0000256" key="1">
    <source>
        <dbReference type="SAM" id="MobiDB-lite"/>
    </source>
</evidence>
<dbReference type="KEGG" id="tpol:Mal48_47740"/>
<sequence length="479" mass="54816">MSQQQPVICLEFSELTPVLLDRFLQAGHLPNFQRLRDESIVQTTDANAEGEWLNPWVQWVTVHSGLEAAEHEVYRLSNAYKLTSPSIWDVVSAAGENVWVCGSMNPWCSEDLNGHILPDPWSYQVNPYPKGEFDDYDGFVRKNVQEYAAKKTPVSIRERWKFLSFMLDHGLHVSTIRRILGQLVKEKFGRHRWKRAAVLDAIQYDLFEWYYKKHQPTFSTFFSNSTAHFQHKFWRNMEPESFLIRPSSSEQRAYRNAILYGYRQMDQLVGRVLNLAPKATIVLISALGQQAFQEKDNEGGIRHYRLHNKEALTNSLKITGEFNYEPIMADEFFLKFANEIDAEACSARLLSLQLPDGTPAFSAELEGCEVIGQCRCRQLMPDNAQLTVAVSGEQIDFHDVFYWVDSIKSGTHHPDGIFWIRQPGHACEVRDEKVSLTTIAPSILELLDIEKPESMHDQSVLQSTGAAGSSSRLRELVQA</sequence>